<gene>
    <name evidence="1" type="ORF">PIB30_055673</name>
</gene>
<evidence type="ECO:0000313" key="1">
    <source>
        <dbReference type="EMBL" id="MED6221527.1"/>
    </source>
</evidence>
<name>A0ABU6ZHS4_9FABA</name>
<protein>
    <submittedName>
        <fullName evidence="1">Uncharacterized protein</fullName>
    </submittedName>
</protein>
<evidence type="ECO:0000313" key="2">
    <source>
        <dbReference type="Proteomes" id="UP001341840"/>
    </source>
</evidence>
<sequence>MLTRSKTAALSQPQCFQAAIEPRSVKDALQHPEWKKAMDAEYAILLPFAALRGSSLILEYLYSSGILFVS</sequence>
<reference evidence="1 2" key="1">
    <citation type="journal article" date="2023" name="Plants (Basel)">
        <title>Bridging the Gap: Combining Genomics and Transcriptomics Approaches to Understand Stylosanthes scabra, an Orphan Legume from the Brazilian Caatinga.</title>
        <authorList>
            <person name="Ferreira-Neto J.R.C."/>
            <person name="da Silva M.D."/>
            <person name="Binneck E."/>
            <person name="de Melo N.F."/>
            <person name="da Silva R.H."/>
            <person name="de Melo A.L.T.M."/>
            <person name="Pandolfi V."/>
            <person name="Bustamante F.O."/>
            <person name="Brasileiro-Vidal A.C."/>
            <person name="Benko-Iseppon A.M."/>
        </authorList>
    </citation>
    <scope>NUCLEOTIDE SEQUENCE [LARGE SCALE GENOMIC DNA]</scope>
    <source>
        <tissue evidence="1">Leaves</tissue>
    </source>
</reference>
<keyword evidence="2" id="KW-1185">Reference proteome</keyword>
<proteinExistence type="predicted"/>
<comment type="caution">
    <text evidence="1">The sequence shown here is derived from an EMBL/GenBank/DDBJ whole genome shotgun (WGS) entry which is preliminary data.</text>
</comment>
<organism evidence="1 2">
    <name type="scientific">Stylosanthes scabra</name>
    <dbReference type="NCBI Taxonomy" id="79078"/>
    <lineage>
        <taxon>Eukaryota</taxon>
        <taxon>Viridiplantae</taxon>
        <taxon>Streptophyta</taxon>
        <taxon>Embryophyta</taxon>
        <taxon>Tracheophyta</taxon>
        <taxon>Spermatophyta</taxon>
        <taxon>Magnoliopsida</taxon>
        <taxon>eudicotyledons</taxon>
        <taxon>Gunneridae</taxon>
        <taxon>Pentapetalae</taxon>
        <taxon>rosids</taxon>
        <taxon>fabids</taxon>
        <taxon>Fabales</taxon>
        <taxon>Fabaceae</taxon>
        <taxon>Papilionoideae</taxon>
        <taxon>50 kb inversion clade</taxon>
        <taxon>dalbergioids sensu lato</taxon>
        <taxon>Dalbergieae</taxon>
        <taxon>Pterocarpus clade</taxon>
        <taxon>Stylosanthes</taxon>
    </lineage>
</organism>
<accession>A0ABU6ZHS4</accession>
<dbReference type="EMBL" id="JASCZI010272297">
    <property type="protein sequence ID" value="MED6221527.1"/>
    <property type="molecule type" value="Genomic_DNA"/>
</dbReference>
<dbReference type="Proteomes" id="UP001341840">
    <property type="component" value="Unassembled WGS sequence"/>
</dbReference>